<name>A0ABW5M5E1_9BACT</name>
<accession>A0ABW5M5E1</accession>
<evidence type="ECO:0000256" key="2">
    <source>
        <dbReference type="ARBA" id="ARBA00023027"/>
    </source>
</evidence>
<dbReference type="EMBL" id="JBHULN010000009">
    <property type="protein sequence ID" value="MFD2572210.1"/>
    <property type="molecule type" value="Genomic_DNA"/>
</dbReference>
<dbReference type="PANTHER" id="PTHR43333">
    <property type="entry name" value="2-HACID_DH_C DOMAIN-CONTAINING PROTEIN"/>
    <property type="match status" value="1"/>
</dbReference>
<organism evidence="4 5">
    <name type="scientific">Spirosoma soli</name>
    <dbReference type="NCBI Taxonomy" id="1770529"/>
    <lineage>
        <taxon>Bacteria</taxon>
        <taxon>Pseudomonadati</taxon>
        <taxon>Bacteroidota</taxon>
        <taxon>Cytophagia</taxon>
        <taxon>Cytophagales</taxon>
        <taxon>Cytophagaceae</taxon>
        <taxon>Spirosoma</taxon>
    </lineage>
</organism>
<evidence type="ECO:0000259" key="3">
    <source>
        <dbReference type="Pfam" id="PF02826"/>
    </source>
</evidence>
<evidence type="ECO:0000313" key="4">
    <source>
        <dbReference type="EMBL" id="MFD2572210.1"/>
    </source>
</evidence>
<keyword evidence="5" id="KW-1185">Reference proteome</keyword>
<dbReference type="CDD" id="cd05300">
    <property type="entry name" value="2-Hacid_dh_1"/>
    <property type="match status" value="1"/>
</dbReference>
<dbReference type="SUPFAM" id="SSF51735">
    <property type="entry name" value="NAD(P)-binding Rossmann-fold domains"/>
    <property type="match status" value="1"/>
</dbReference>
<protein>
    <submittedName>
        <fullName evidence="4">D-2-hydroxyacid dehydrogenase</fullName>
    </submittedName>
</protein>
<evidence type="ECO:0000313" key="5">
    <source>
        <dbReference type="Proteomes" id="UP001597469"/>
    </source>
</evidence>
<dbReference type="InterPro" id="IPR036291">
    <property type="entry name" value="NAD(P)-bd_dom_sf"/>
</dbReference>
<dbReference type="Pfam" id="PF02826">
    <property type="entry name" value="2-Hacid_dh_C"/>
    <property type="match status" value="1"/>
</dbReference>
<comment type="caution">
    <text evidence="4">The sequence shown here is derived from an EMBL/GenBank/DDBJ whole genome shotgun (WGS) entry which is preliminary data.</text>
</comment>
<keyword evidence="2" id="KW-0520">NAD</keyword>
<dbReference type="InterPro" id="IPR006140">
    <property type="entry name" value="D-isomer_DH_NAD-bd"/>
</dbReference>
<feature type="domain" description="D-isomer specific 2-hydroxyacid dehydrogenase NAD-binding" evidence="3">
    <location>
        <begin position="108"/>
        <end position="278"/>
    </location>
</feature>
<dbReference type="Gene3D" id="3.40.50.720">
    <property type="entry name" value="NAD(P)-binding Rossmann-like Domain"/>
    <property type="match status" value="2"/>
</dbReference>
<proteinExistence type="predicted"/>
<sequence length="315" mass="34297">MQLFVNTALSDTLKTTLQRSLPPGPGNQPIAVVFRHDLSEDKQAAAFRNAQFVLGNPPVAWFDESLPNLLFWQLDSAGFDGYRDVRVKALVANMGDYFAWPCAETMVAGILSLYRRIPELALLQDRNEWVGAPIRARTNIMRHKQVIVLGTGTIGQAVRQMLSGFDCSVKMLARTDPNADLHSAEELKRALPHTDIVVNCLPGTATGFYSAELIAAMKPGSLYANVGRGSTTDEPALIAALQAGQLGGAVLDVTAVEPLPTDNPLWNLPNVLLTQHTGGGQPDEEAGKVAQFLRNLNHYLTDEPVENRVELGRGY</sequence>
<evidence type="ECO:0000256" key="1">
    <source>
        <dbReference type="ARBA" id="ARBA00023002"/>
    </source>
</evidence>
<reference evidence="5" key="1">
    <citation type="journal article" date="2019" name="Int. J. Syst. Evol. Microbiol.">
        <title>The Global Catalogue of Microorganisms (GCM) 10K type strain sequencing project: providing services to taxonomists for standard genome sequencing and annotation.</title>
        <authorList>
            <consortium name="The Broad Institute Genomics Platform"/>
            <consortium name="The Broad Institute Genome Sequencing Center for Infectious Disease"/>
            <person name="Wu L."/>
            <person name="Ma J."/>
        </authorList>
    </citation>
    <scope>NUCLEOTIDE SEQUENCE [LARGE SCALE GENOMIC DNA]</scope>
    <source>
        <strain evidence="5">KCTC 42805</strain>
    </source>
</reference>
<gene>
    <name evidence="4" type="ORF">ACFSUS_16315</name>
</gene>
<dbReference type="Proteomes" id="UP001597469">
    <property type="component" value="Unassembled WGS sequence"/>
</dbReference>
<dbReference type="RefSeq" id="WP_381524387.1">
    <property type="nucleotide sequence ID" value="NZ_JBHULN010000009.1"/>
</dbReference>
<keyword evidence="1" id="KW-0560">Oxidoreductase</keyword>
<dbReference type="PANTHER" id="PTHR43333:SF1">
    <property type="entry name" value="D-ISOMER SPECIFIC 2-HYDROXYACID DEHYDROGENASE NAD-BINDING DOMAIN-CONTAINING PROTEIN"/>
    <property type="match status" value="1"/>
</dbReference>